<keyword evidence="1 3" id="KW-0732">Signal</keyword>
<keyword evidence="5" id="KW-1185">Reference proteome</keyword>
<dbReference type="PANTHER" id="PTHR46580">
    <property type="entry name" value="SENSOR KINASE-RELATED"/>
    <property type="match status" value="1"/>
</dbReference>
<dbReference type="Proteomes" id="UP001147700">
    <property type="component" value="Unassembled WGS sequence"/>
</dbReference>
<gene>
    <name evidence="4" type="ORF">OJ962_27540</name>
</gene>
<dbReference type="Pfam" id="PF13517">
    <property type="entry name" value="FG-GAP_3"/>
    <property type="match status" value="2"/>
</dbReference>
<feature type="chain" id="PRO_5046664349" evidence="3">
    <location>
        <begin position="23"/>
        <end position="700"/>
    </location>
</feature>
<name>A0ABT4RRQ6_9ACTN</name>
<feature type="compositionally biased region" description="Polar residues" evidence="2">
    <location>
        <begin position="531"/>
        <end position="540"/>
    </location>
</feature>
<dbReference type="EMBL" id="JAPCID010000053">
    <property type="protein sequence ID" value="MDA0141282.1"/>
    <property type="molecule type" value="Genomic_DNA"/>
</dbReference>
<dbReference type="InterPro" id="IPR013517">
    <property type="entry name" value="FG-GAP"/>
</dbReference>
<dbReference type="Gene3D" id="2.60.40.10">
    <property type="entry name" value="Immunoglobulins"/>
    <property type="match status" value="1"/>
</dbReference>
<comment type="caution">
    <text evidence="4">The sequence shown here is derived from an EMBL/GenBank/DDBJ whole genome shotgun (WGS) entry which is preliminary data.</text>
</comment>
<evidence type="ECO:0000313" key="5">
    <source>
        <dbReference type="Proteomes" id="UP001147700"/>
    </source>
</evidence>
<reference evidence="4" key="1">
    <citation type="submission" date="2022-10" db="EMBL/GenBank/DDBJ databases">
        <title>The WGS of Solirubrobacter sp. CPCC 204708.</title>
        <authorList>
            <person name="Jiang Z."/>
        </authorList>
    </citation>
    <scope>NUCLEOTIDE SEQUENCE</scope>
    <source>
        <strain evidence="4">CPCC 204708</strain>
    </source>
</reference>
<evidence type="ECO:0000313" key="4">
    <source>
        <dbReference type="EMBL" id="MDA0141282.1"/>
    </source>
</evidence>
<protein>
    <submittedName>
        <fullName evidence="4">FG-GAP-like repeat-containing protein</fullName>
    </submittedName>
</protein>
<dbReference type="RefSeq" id="WP_202955170.1">
    <property type="nucleotide sequence ID" value="NZ_JAPCID010000053.1"/>
</dbReference>
<dbReference type="NCBIfam" id="NF012200">
    <property type="entry name" value="choice_anch_D"/>
    <property type="match status" value="1"/>
</dbReference>
<evidence type="ECO:0000256" key="1">
    <source>
        <dbReference type="ARBA" id="ARBA00022729"/>
    </source>
</evidence>
<feature type="compositionally biased region" description="Pro residues" evidence="2">
    <location>
        <begin position="544"/>
        <end position="562"/>
    </location>
</feature>
<evidence type="ECO:0000256" key="2">
    <source>
        <dbReference type="SAM" id="MobiDB-lite"/>
    </source>
</evidence>
<dbReference type="Gene3D" id="2.130.10.130">
    <property type="entry name" value="Integrin alpha, N-terminal"/>
    <property type="match status" value="1"/>
</dbReference>
<evidence type="ECO:0000256" key="3">
    <source>
        <dbReference type="SAM" id="SignalP"/>
    </source>
</evidence>
<accession>A0ABT4RRQ6</accession>
<feature type="signal peptide" evidence="3">
    <location>
        <begin position="1"/>
        <end position="22"/>
    </location>
</feature>
<sequence length="700" mass="72665">MPRRISLLLALAGLAGAAPAHAARPAFGPALPPLGIEPGAVAIVDLNRDGRQDLVAARVSGVTVHLAQADGTYDSAGPYVTGGTSAPNTVRVAELTGDGRPDLVVWAHHELHALHAQPGGGFVSALVAAPPDEPVVADTDGDGRAELLYAQDTVRVGEAQPDGSYAWEQLLTAADAEKLAAGDIDGDGHTDLIAFHAQGSASLLPGTPSGLGPPRTWAYPVAPGDETMLRDIDADGRGDLVLRRGRLLLVRHGRPGPDFGPEVSHDLGGTGGRLLIADLNGDGRLDVGTKTADAVTVLPGVLGGELGAPVNHPLLDGVVQGFGDLDGDVRPDALISRADGLHVLPNRTQLVTLAPPVVRDDQVTVTHALAGFPAAVHSLELHVKGPQDADFVRRSTVFPPRSGTTTFTVAGDGDVRIKAVAVGWDGEPLVTSEPQEVTTRVDPATTFAVQAFSFGEHVLGSEAQRPLTITNTGVFALRGLSVQLQPAGDFTLVGGPCPARIAPGAACTLSVRYRATTVARSEATVHVTGNGPPQQATISATGLHPPPTATPNPTVEPQPTVDPTPAVTPAATAGPQPTPTPTPRPSSRRTADPKPGQARLAYDMQTPTRTSTRLLRLRLERVQAGSTISVRCARGCPARSFTKRNARGTVSLGRFATRALKVGTTIKITITEPGAAQPVLVTIVIRSQREPKVTMKLVEF</sequence>
<feature type="region of interest" description="Disordered" evidence="2">
    <location>
        <begin position="522"/>
        <end position="601"/>
    </location>
</feature>
<dbReference type="InterPro" id="IPR028994">
    <property type="entry name" value="Integrin_alpha_N"/>
</dbReference>
<dbReference type="InterPro" id="IPR013783">
    <property type="entry name" value="Ig-like_fold"/>
</dbReference>
<dbReference type="SUPFAM" id="SSF69318">
    <property type="entry name" value="Integrin alpha N-terminal domain"/>
    <property type="match status" value="1"/>
</dbReference>
<organism evidence="4 5">
    <name type="scientific">Solirubrobacter deserti</name>
    <dbReference type="NCBI Taxonomy" id="2282478"/>
    <lineage>
        <taxon>Bacteria</taxon>
        <taxon>Bacillati</taxon>
        <taxon>Actinomycetota</taxon>
        <taxon>Thermoleophilia</taxon>
        <taxon>Solirubrobacterales</taxon>
        <taxon>Solirubrobacteraceae</taxon>
        <taxon>Solirubrobacter</taxon>
    </lineage>
</organism>
<proteinExistence type="predicted"/>
<feature type="compositionally biased region" description="Low complexity" evidence="2">
    <location>
        <begin position="563"/>
        <end position="575"/>
    </location>
</feature>